<feature type="region of interest" description="Disordered" evidence="1">
    <location>
        <begin position="114"/>
        <end position="158"/>
    </location>
</feature>
<evidence type="ECO:0000313" key="2">
    <source>
        <dbReference type="EMBL" id="KAL2621750.1"/>
    </source>
</evidence>
<dbReference type="AlphaFoldDB" id="A0ABD1Y4R8"/>
<feature type="region of interest" description="Disordered" evidence="1">
    <location>
        <begin position="1"/>
        <end position="46"/>
    </location>
</feature>
<proteinExistence type="predicted"/>
<accession>A0ABD1Y4R8</accession>
<reference evidence="2 3" key="1">
    <citation type="submission" date="2024-09" db="EMBL/GenBank/DDBJ databases">
        <title>Chromosome-scale assembly of Riccia fluitans.</title>
        <authorList>
            <person name="Paukszto L."/>
            <person name="Sawicki J."/>
            <person name="Karawczyk K."/>
            <person name="Piernik-Szablinska J."/>
            <person name="Szczecinska M."/>
            <person name="Mazdziarz M."/>
        </authorList>
    </citation>
    <scope>NUCLEOTIDE SEQUENCE [LARGE SCALE GENOMIC DNA]</scope>
    <source>
        <strain evidence="2">Rf_01</strain>
        <tissue evidence="2">Aerial parts of the thallus</tissue>
    </source>
</reference>
<feature type="compositionally biased region" description="Low complexity" evidence="1">
    <location>
        <begin position="134"/>
        <end position="158"/>
    </location>
</feature>
<dbReference type="EMBL" id="JBHFFA010000006">
    <property type="protein sequence ID" value="KAL2621750.1"/>
    <property type="molecule type" value="Genomic_DNA"/>
</dbReference>
<keyword evidence="3" id="KW-1185">Reference proteome</keyword>
<evidence type="ECO:0000256" key="1">
    <source>
        <dbReference type="SAM" id="MobiDB-lite"/>
    </source>
</evidence>
<name>A0ABD1Y4R8_9MARC</name>
<gene>
    <name evidence="2" type="ORF">R1flu_001955</name>
</gene>
<protein>
    <submittedName>
        <fullName evidence="2">Uncharacterized protein</fullName>
    </submittedName>
</protein>
<organism evidence="2 3">
    <name type="scientific">Riccia fluitans</name>
    <dbReference type="NCBI Taxonomy" id="41844"/>
    <lineage>
        <taxon>Eukaryota</taxon>
        <taxon>Viridiplantae</taxon>
        <taxon>Streptophyta</taxon>
        <taxon>Embryophyta</taxon>
        <taxon>Marchantiophyta</taxon>
        <taxon>Marchantiopsida</taxon>
        <taxon>Marchantiidae</taxon>
        <taxon>Marchantiales</taxon>
        <taxon>Ricciaceae</taxon>
        <taxon>Riccia</taxon>
    </lineage>
</organism>
<feature type="compositionally biased region" description="Basic and acidic residues" evidence="1">
    <location>
        <begin position="20"/>
        <end position="43"/>
    </location>
</feature>
<sequence length="268" mass="29320">MIEDGSLTWVPANGQARPGEMIRETYEEDRKPKRANTEERNPTEWRIQQTTIGSPSAPGEALRVWAIRNCYQAIEAAEPSSAPDVESETPSDWLPTSKKLGLLRLEPRPIEAHLLMKSGRRRTQSLKTNRSRPSTLSPSGVSPSSHSSASQGSDSARVSVAIRAEARRELDCKSPSKPRSRACLLPNHIGKGRLAALIRRGTPGTERSTPFQGGLRPGCVPFVTRHLATGGRSSTCRAERDPTLLEPGISTDGGRGVNFCLNHPFREQ</sequence>
<dbReference type="Proteomes" id="UP001605036">
    <property type="component" value="Unassembled WGS sequence"/>
</dbReference>
<evidence type="ECO:0000313" key="3">
    <source>
        <dbReference type="Proteomes" id="UP001605036"/>
    </source>
</evidence>
<comment type="caution">
    <text evidence="2">The sequence shown here is derived from an EMBL/GenBank/DDBJ whole genome shotgun (WGS) entry which is preliminary data.</text>
</comment>